<accession>A0A3N2PKB2</accession>
<dbReference type="Pfam" id="PF22770">
    <property type="entry name" value="POP1_C"/>
    <property type="match status" value="1"/>
</dbReference>
<comment type="subcellular location">
    <subcellularLocation>
        <location evidence="1">Nucleus</location>
    </subcellularLocation>
</comment>
<evidence type="ECO:0000256" key="2">
    <source>
        <dbReference type="ARBA" id="ARBA00022694"/>
    </source>
</evidence>
<sequence length="994" mass="110623">MPPNSALSGPSLKSALSNKRKEPGPNDNASKKFGGRDGGRPPKRVKIRSDREIATQDPSLALKNGELDLQAFLNAREFEIRALEESMRHIKAESSTRAFQQVPRGMRRRTASHNAKRVPKRLRRRAIKEMNEDNTPTVVRRRRKPKTARARIRAETAKRLGILAEKKRKRKLKAAREKAATTSGSTPTEPSATTVTTVTTVTTRPPRPKIRRNQLNEPPKPKSKFRKRQAHKTWLPTHLWHAKRARMTDPKNPLWRFAIPLTPNEKVYRPTHRAQGEKGTIVWDTSYMSTIGLYGNNEKGVEQLLRRLGVTQESCWDERGRRWRAGTRHWTGFLSRETKLGRRFICPATIIWNPASAEEPQQQQQNDQQPPGPENDQAAEPERSQTKTAQRQLFFRVHPSAFLELFDELLRLAKMQNPRLYIEDLRFEIGSIEITGPASTETLLGILHPYYTKPDLKEKHADVFASLTSLTNPASTPPNSLLAFSIMDPRLRYPPRRAPTDSDDEKAQNKLLDTLAKWPADEHVRLRPHALFDRNVRFNATKLPSQKSIDRRKGAKLPGTDLEPSVADPPLPIILLASRPGNVAAQAQGTWTLLAPFKCIQPLWYSLVHFPLSSGGNPRFGGLNEARQVPFERGQPSFPFDFLGTDAGAQWEAEERARRKRDWERRPKSKRTAWDALDLGAGRKGEIGDGWACHLEHIFRLEEGARDSAQLSPDRMDIDGAPPAGEKDAKAEAPPPAADSLKLIQRLSKESFKELISSKTSPPPPPPDNSIITVSITLTSRGVANPCARIYRLPSRPAPQPPSSSAEVPASAPPPQSPSKKSRLPPDLRDQWLARLPPSSSARLALKGSKSKPHSNTTPSTTTTTSSSRRRRRFPPDADMQTRKRILAASLLAAAATPPPAPYPPPRPNQTDMGGHPLVPDEDDLIGFVTTGAFTLSEGKGTAVGSIAVHKAVEALQEARRGGGGAGRDDSEGRLCIVRNAGENVGWLARWEVV</sequence>
<dbReference type="Pfam" id="PF06978">
    <property type="entry name" value="POP1_N"/>
    <property type="match status" value="1"/>
</dbReference>
<dbReference type="GO" id="GO:0001682">
    <property type="term" value="P:tRNA 5'-leader removal"/>
    <property type="evidence" value="ECO:0007669"/>
    <property type="project" value="InterPro"/>
</dbReference>
<feature type="region of interest" description="Disordered" evidence="4">
    <location>
        <begin position="792"/>
        <end position="826"/>
    </location>
</feature>
<keyword evidence="3" id="KW-0539">Nucleus</keyword>
<dbReference type="InterPro" id="IPR039182">
    <property type="entry name" value="Pop1"/>
</dbReference>
<feature type="compositionally biased region" description="Low complexity" evidence="4">
    <location>
        <begin position="358"/>
        <end position="369"/>
    </location>
</feature>
<feature type="domain" description="Pop1 N-terminal" evidence="5">
    <location>
        <begin position="72"/>
        <end position="295"/>
    </location>
</feature>
<evidence type="ECO:0000256" key="1">
    <source>
        <dbReference type="ARBA" id="ARBA00004123"/>
    </source>
</evidence>
<feature type="compositionally biased region" description="Basic residues" evidence="4">
    <location>
        <begin position="221"/>
        <end position="230"/>
    </location>
</feature>
<keyword evidence="2" id="KW-0819">tRNA processing</keyword>
<feature type="region of interest" description="Disordered" evidence="4">
    <location>
        <begin position="94"/>
        <end position="119"/>
    </location>
</feature>
<evidence type="ECO:0000313" key="9">
    <source>
        <dbReference type="Proteomes" id="UP000272025"/>
    </source>
</evidence>
<feature type="region of interest" description="Disordered" evidence="4">
    <location>
        <begin position="167"/>
        <end position="230"/>
    </location>
</feature>
<dbReference type="EMBL" id="ML119066">
    <property type="protein sequence ID" value="ROT34756.1"/>
    <property type="molecule type" value="Genomic_DNA"/>
</dbReference>
<evidence type="ECO:0008006" key="10">
    <source>
        <dbReference type="Google" id="ProtNLM"/>
    </source>
</evidence>
<dbReference type="Pfam" id="PF08170">
    <property type="entry name" value="POPLD"/>
    <property type="match status" value="1"/>
</dbReference>
<feature type="domain" description="POPLD" evidence="6">
    <location>
        <begin position="590"/>
        <end position="693"/>
    </location>
</feature>
<feature type="region of interest" description="Disordered" evidence="4">
    <location>
        <begin position="357"/>
        <end position="388"/>
    </location>
</feature>
<evidence type="ECO:0000259" key="7">
    <source>
        <dbReference type="Pfam" id="PF22770"/>
    </source>
</evidence>
<dbReference type="STRING" id="1314773.A0A3N2PKB2"/>
<evidence type="ECO:0000256" key="3">
    <source>
        <dbReference type="ARBA" id="ARBA00023242"/>
    </source>
</evidence>
<feature type="region of interest" description="Disordered" evidence="4">
    <location>
        <begin position="843"/>
        <end position="882"/>
    </location>
</feature>
<evidence type="ECO:0000259" key="6">
    <source>
        <dbReference type="Pfam" id="PF08170"/>
    </source>
</evidence>
<evidence type="ECO:0000313" key="8">
    <source>
        <dbReference type="EMBL" id="ROT34756.1"/>
    </source>
</evidence>
<dbReference type="PANTHER" id="PTHR22731:SF3">
    <property type="entry name" value="RIBONUCLEASES P_MRP PROTEIN SUBUNIT POP1"/>
    <property type="match status" value="1"/>
</dbReference>
<dbReference type="OrthoDB" id="442863at2759"/>
<feature type="compositionally biased region" description="Low complexity" evidence="4">
    <location>
        <begin position="855"/>
        <end position="867"/>
    </location>
</feature>
<dbReference type="Proteomes" id="UP000272025">
    <property type="component" value="Unassembled WGS sequence"/>
</dbReference>
<keyword evidence="9" id="KW-1185">Reference proteome</keyword>
<dbReference type="PANTHER" id="PTHR22731">
    <property type="entry name" value="RIBONUCLEASES P/MRP PROTEIN SUBUNIT POP1"/>
    <property type="match status" value="1"/>
</dbReference>
<reference evidence="8 9" key="1">
    <citation type="journal article" date="2018" name="Mol. Ecol.">
        <title>The obligate alkalophilic soda-lake fungus Sodiomyces alkalinus has shifted to a protein diet.</title>
        <authorList>
            <person name="Grum-Grzhimaylo A.A."/>
            <person name="Falkoski D.L."/>
            <person name="van den Heuvel J."/>
            <person name="Valero-Jimenez C.A."/>
            <person name="Min B."/>
            <person name="Choi I.G."/>
            <person name="Lipzen A."/>
            <person name="Daum C.G."/>
            <person name="Aanen D.K."/>
            <person name="Tsang A."/>
            <person name="Henrissat B."/>
            <person name="Bilanenko E.N."/>
            <person name="de Vries R.P."/>
            <person name="van Kan J.A.L."/>
            <person name="Grigoriev I.V."/>
            <person name="Debets A.J.M."/>
        </authorList>
    </citation>
    <scope>NUCLEOTIDE SEQUENCE [LARGE SCALE GENOMIC DNA]</scope>
    <source>
        <strain evidence="8 9">F11</strain>
    </source>
</reference>
<proteinExistence type="predicted"/>
<dbReference type="InterPro" id="IPR012590">
    <property type="entry name" value="POPLD_dom"/>
</dbReference>
<gene>
    <name evidence="8" type="ORF">SODALDRAFT_329628</name>
</gene>
<evidence type="ECO:0000256" key="4">
    <source>
        <dbReference type="SAM" id="MobiDB-lite"/>
    </source>
</evidence>
<name>A0A3N2PKB2_SODAK</name>
<feature type="region of interest" description="Disordered" evidence="4">
    <location>
        <begin position="1"/>
        <end position="52"/>
    </location>
</feature>
<protein>
    <recommendedName>
        <fullName evidence="10">POPLD-domain-containing protein</fullName>
    </recommendedName>
</protein>
<dbReference type="GeneID" id="39579476"/>
<dbReference type="GO" id="GO:0000172">
    <property type="term" value="C:ribonuclease MRP complex"/>
    <property type="evidence" value="ECO:0007669"/>
    <property type="project" value="InterPro"/>
</dbReference>
<evidence type="ECO:0000259" key="5">
    <source>
        <dbReference type="Pfam" id="PF06978"/>
    </source>
</evidence>
<dbReference type="InterPro" id="IPR055079">
    <property type="entry name" value="POP1_C"/>
</dbReference>
<dbReference type="AlphaFoldDB" id="A0A3N2PKB2"/>
<feature type="region of interest" description="Disordered" evidence="4">
    <location>
        <begin position="706"/>
        <end position="737"/>
    </location>
</feature>
<organism evidence="8 9">
    <name type="scientific">Sodiomyces alkalinus (strain CBS 110278 / VKM F-3762 / F11)</name>
    <name type="common">Alkaliphilic filamentous fungus</name>
    <dbReference type="NCBI Taxonomy" id="1314773"/>
    <lineage>
        <taxon>Eukaryota</taxon>
        <taxon>Fungi</taxon>
        <taxon>Dikarya</taxon>
        <taxon>Ascomycota</taxon>
        <taxon>Pezizomycotina</taxon>
        <taxon>Sordariomycetes</taxon>
        <taxon>Hypocreomycetidae</taxon>
        <taxon>Glomerellales</taxon>
        <taxon>Plectosphaerellaceae</taxon>
        <taxon>Sodiomyces</taxon>
    </lineage>
</organism>
<feature type="compositionally biased region" description="Polar residues" evidence="4">
    <location>
        <begin position="181"/>
        <end position="192"/>
    </location>
</feature>
<feature type="domain" description="POP1 C-terminal" evidence="7">
    <location>
        <begin position="771"/>
        <end position="993"/>
    </location>
</feature>
<dbReference type="GO" id="GO:0005655">
    <property type="term" value="C:nucleolar ribonuclease P complex"/>
    <property type="evidence" value="ECO:0007669"/>
    <property type="project" value="InterPro"/>
</dbReference>
<dbReference type="InterPro" id="IPR009723">
    <property type="entry name" value="Pop1_N"/>
</dbReference>
<dbReference type="RefSeq" id="XP_028462562.1">
    <property type="nucleotide sequence ID" value="XM_028610998.1"/>
</dbReference>
<feature type="compositionally biased region" description="Low complexity" evidence="4">
    <location>
        <begin position="193"/>
        <end position="203"/>
    </location>
</feature>
<feature type="compositionally biased region" description="Basic residues" evidence="4">
    <location>
        <begin position="105"/>
        <end position="119"/>
    </location>
</feature>